<dbReference type="AlphaFoldDB" id="A0AAV7Q042"/>
<sequence>MAVPSGTSAESRPTPSHYSGTHSSVTASRPPTVATVLLWLSAAGLGEHGRLCVRPRADPSSLGGLSAPPVGIYTTRHDRDALEAVQLRRRVDKRSCNPAVNHNKALLKGDMTAVQDGSDPPWSLDSRREPLPFLCKYDSPIQSFSP</sequence>
<gene>
    <name evidence="2" type="ORF">NDU88_009824</name>
</gene>
<comment type="caution">
    <text evidence="2">The sequence shown here is derived from an EMBL/GenBank/DDBJ whole genome shotgun (WGS) entry which is preliminary data.</text>
</comment>
<keyword evidence="3" id="KW-1185">Reference proteome</keyword>
<dbReference type="EMBL" id="JANPWB010000011">
    <property type="protein sequence ID" value="KAJ1131488.1"/>
    <property type="molecule type" value="Genomic_DNA"/>
</dbReference>
<accession>A0AAV7Q042</accession>
<evidence type="ECO:0000313" key="3">
    <source>
        <dbReference type="Proteomes" id="UP001066276"/>
    </source>
</evidence>
<reference evidence="2" key="1">
    <citation type="journal article" date="2022" name="bioRxiv">
        <title>Sequencing and chromosome-scale assembly of the giantPleurodeles waltlgenome.</title>
        <authorList>
            <person name="Brown T."/>
            <person name="Elewa A."/>
            <person name="Iarovenko S."/>
            <person name="Subramanian E."/>
            <person name="Araus A.J."/>
            <person name="Petzold A."/>
            <person name="Susuki M."/>
            <person name="Suzuki K.-i.T."/>
            <person name="Hayashi T."/>
            <person name="Toyoda A."/>
            <person name="Oliveira C."/>
            <person name="Osipova E."/>
            <person name="Leigh N.D."/>
            <person name="Simon A."/>
            <person name="Yun M.H."/>
        </authorList>
    </citation>
    <scope>NUCLEOTIDE SEQUENCE</scope>
    <source>
        <strain evidence="2">20211129_DDA</strain>
        <tissue evidence="2">Liver</tissue>
    </source>
</reference>
<evidence type="ECO:0000313" key="2">
    <source>
        <dbReference type="EMBL" id="KAJ1131488.1"/>
    </source>
</evidence>
<name>A0AAV7Q042_PLEWA</name>
<feature type="region of interest" description="Disordered" evidence="1">
    <location>
        <begin position="1"/>
        <end position="28"/>
    </location>
</feature>
<protein>
    <submittedName>
        <fullName evidence="2">Uncharacterized protein</fullName>
    </submittedName>
</protein>
<proteinExistence type="predicted"/>
<evidence type="ECO:0000256" key="1">
    <source>
        <dbReference type="SAM" id="MobiDB-lite"/>
    </source>
</evidence>
<dbReference type="Proteomes" id="UP001066276">
    <property type="component" value="Chromosome 7"/>
</dbReference>
<organism evidence="2 3">
    <name type="scientific">Pleurodeles waltl</name>
    <name type="common">Iberian ribbed newt</name>
    <dbReference type="NCBI Taxonomy" id="8319"/>
    <lineage>
        <taxon>Eukaryota</taxon>
        <taxon>Metazoa</taxon>
        <taxon>Chordata</taxon>
        <taxon>Craniata</taxon>
        <taxon>Vertebrata</taxon>
        <taxon>Euteleostomi</taxon>
        <taxon>Amphibia</taxon>
        <taxon>Batrachia</taxon>
        <taxon>Caudata</taxon>
        <taxon>Salamandroidea</taxon>
        <taxon>Salamandridae</taxon>
        <taxon>Pleurodelinae</taxon>
        <taxon>Pleurodeles</taxon>
    </lineage>
</organism>